<keyword evidence="2" id="KW-1185">Reference proteome</keyword>
<dbReference type="RefSeq" id="XP_022258315.1">
    <property type="nucleotide sequence ID" value="XM_022402607.1"/>
</dbReference>
<evidence type="ECO:0000259" key="1">
    <source>
        <dbReference type="Pfam" id="PF06071"/>
    </source>
</evidence>
<dbReference type="PANTHER" id="PTHR23305">
    <property type="entry name" value="OBG GTPASE FAMILY"/>
    <property type="match status" value="1"/>
</dbReference>
<evidence type="ECO:0000313" key="3">
    <source>
        <dbReference type="RefSeq" id="XP_022258315.1"/>
    </source>
</evidence>
<dbReference type="SUPFAM" id="SSF81271">
    <property type="entry name" value="TGS-like"/>
    <property type="match status" value="1"/>
</dbReference>
<dbReference type="PANTHER" id="PTHR23305:SF11">
    <property type="entry name" value="OBG-LIKE ATPASE 1"/>
    <property type="match status" value="1"/>
</dbReference>
<dbReference type="Proteomes" id="UP000694941">
    <property type="component" value="Unplaced"/>
</dbReference>
<dbReference type="Pfam" id="PF06071">
    <property type="entry name" value="YchF-GTPase_C"/>
    <property type="match status" value="1"/>
</dbReference>
<organism evidence="2 3">
    <name type="scientific">Limulus polyphemus</name>
    <name type="common">Atlantic horseshoe crab</name>
    <dbReference type="NCBI Taxonomy" id="6850"/>
    <lineage>
        <taxon>Eukaryota</taxon>
        <taxon>Metazoa</taxon>
        <taxon>Ecdysozoa</taxon>
        <taxon>Arthropoda</taxon>
        <taxon>Chelicerata</taxon>
        <taxon>Merostomata</taxon>
        <taxon>Xiphosura</taxon>
        <taxon>Limulidae</taxon>
        <taxon>Limulus</taxon>
    </lineage>
</organism>
<feature type="domain" description="YchF C-terminal" evidence="1">
    <location>
        <begin position="70"/>
        <end position="109"/>
    </location>
</feature>
<accession>A0ABM1TR09</accession>
<name>A0ABM1TR09_LIMPO</name>
<protein>
    <submittedName>
        <fullName evidence="3">Obg-like ATPase 1</fullName>
    </submittedName>
</protein>
<dbReference type="InterPro" id="IPR012675">
    <property type="entry name" value="Beta-grasp_dom_sf"/>
</dbReference>
<dbReference type="GeneID" id="106474274"/>
<dbReference type="Gene3D" id="3.10.20.30">
    <property type="match status" value="2"/>
</dbReference>
<dbReference type="InterPro" id="IPR012676">
    <property type="entry name" value="TGS-like"/>
</dbReference>
<proteinExistence type="predicted"/>
<reference evidence="3" key="1">
    <citation type="submission" date="2025-08" db="UniProtKB">
        <authorList>
            <consortium name="RefSeq"/>
        </authorList>
    </citation>
    <scope>IDENTIFICATION</scope>
    <source>
        <tissue evidence="3">Muscle</tissue>
    </source>
</reference>
<sequence>MLPSPFSFTEYGHLSYSVCFFSCFSTLDKIIVTGYKALQLIYFFTVGKDEVKAWTIQLIVNNHSVYFSLYKPLFSYNSTNYVSQSAGKYRQQGRNYIVEDGDIILFKFNAGAGLQGKKK</sequence>
<gene>
    <name evidence="3" type="primary">LOC106474274</name>
</gene>
<dbReference type="InterPro" id="IPR013029">
    <property type="entry name" value="YchF_C"/>
</dbReference>
<evidence type="ECO:0000313" key="2">
    <source>
        <dbReference type="Proteomes" id="UP000694941"/>
    </source>
</evidence>